<dbReference type="GO" id="GO:0016887">
    <property type="term" value="F:ATP hydrolysis activity"/>
    <property type="evidence" value="ECO:0007669"/>
    <property type="project" value="InterPro"/>
</dbReference>
<dbReference type="FunFam" id="3.40.50.300:FF:000134">
    <property type="entry name" value="Iron-enterobactin ABC transporter ATP-binding protein"/>
    <property type="match status" value="1"/>
</dbReference>
<evidence type="ECO:0000256" key="4">
    <source>
        <dbReference type="ARBA" id="ARBA00022840"/>
    </source>
</evidence>
<evidence type="ECO:0000256" key="2">
    <source>
        <dbReference type="ARBA" id="ARBA00022448"/>
    </source>
</evidence>
<dbReference type="RefSeq" id="WP_093072379.1">
    <property type="nucleotide sequence ID" value="NZ_FOGV01000006.1"/>
</dbReference>
<dbReference type="GO" id="GO:0005524">
    <property type="term" value="F:ATP binding"/>
    <property type="evidence" value="ECO:0007669"/>
    <property type="project" value="UniProtKB-KW"/>
</dbReference>
<dbReference type="InterPro" id="IPR027417">
    <property type="entry name" value="P-loop_NTPase"/>
</dbReference>
<keyword evidence="4 6" id="KW-0067">ATP-binding</keyword>
<dbReference type="InterPro" id="IPR017871">
    <property type="entry name" value="ABC_transporter-like_CS"/>
</dbReference>
<dbReference type="SMART" id="SM00382">
    <property type="entry name" value="AAA"/>
    <property type="match status" value="1"/>
</dbReference>
<protein>
    <submittedName>
        <fullName evidence="6">Iron/zinc/copper transport system ATP-binding protein</fullName>
    </submittedName>
</protein>
<evidence type="ECO:0000259" key="5">
    <source>
        <dbReference type="PROSITE" id="PS50893"/>
    </source>
</evidence>
<dbReference type="PANTHER" id="PTHR42734">
    <property type="entry name" value="METAL TRANSPORT SYSTEM ATP-BINDING PROTEIN TM_0124-RELATED"/>
    <property type="match status" value="1"/>
</dbReference>
<evidence type="ECO:0000256" key="3">
    <source>
        <dbReference type="ARBA" id="ARBA00022741"/>
    </source>
</evidence>
<dbReference type="OrthoDB" id="9789994at2"/>
<feature type="domain" description="ABC transporter" evidence="5">
    <location>
        <begin position="7"/>
        <end position="238"/>
    </location>
</feature>
<gene>
    <name evidence="6" type="ORF">SAMN05444126_10687</name>
</gene>
<dbReference type="PROSITE" id="PS00211">
    <property type="entry name" value="ABC_TRANSPORTER_1"/>
    <property type="match status" value="1"/>
</dbReference>
<evidence type="ECO:0000313" key="6">
    <source>
        <dbReference type="EMBL" id="SER81208.1"/>
    </source>
</evidence>
<dbReference type="AlphaFoldDB" id="A0A1H9S8G5"/>
<dbReference type="InterPro" id="IPR003593">
    <property type="entry name" value="AAA+_ATPase"/>
</dbReference>
<evidence type="ECO:0000313" key="7">
    <source>
        <dbReference type="Proteomes" id="UP000199318"/>
    </source>
</evidence>
<accession>A0A1H9S8G5</accession>
<comment type="similarity">
    <text evidence="1">Belongs to the ABC transporter superfamily.</text>
</comment>
<reference evidence="7" key="1">
    <citation type="submission" date="2016-10" db="EMBL/GenBank/DDBJ databases">
        <authorList>
            <person name="de Groot N.N."/>
        </authorList>
    </citation>
    <scope>NUCLEOTIDE SEQUENCE [LARGE SCALE GENOMIC DNA]</scope>
    <source>
        <strain evidence="7">10nlg</strain>
    </source>
</reference>
<organism evidence="6 7">
    <name type="scientific">Salisediminibacterium halotolerans</name>
    <dbReference type="NCBI Taxonomy" id="517425"/>
    <lineage>
        <taxon>Bacteria</taxon>
        <taxon>Bacillati</taxon>
        <taxon>Bacillota</taxon>
        <taxon>Bacilli</taxon>
        <taxon>Bacillales</taxon>
        <taxon>Bacillaceae</taxon>
        <taxon>Salisediminibacterium</taxon>
    </lineage>
</organism>
<dbReference type="PANTHER" id="PTHR42734:SF5">
    <property type="entry name" value="IRON TRANSPORT SYSTEM ATP-BINDING PROTEIN HI_0361-RELATED"/>
    <property type="match status" value="1"/>
</dbReference>
<dbReference type="PROSITE" id="PS50893">
    <property type="entry name" value="ABC_TRANSPORTER_2"/>
    <property type="match status" value="1"/>
</dbReference>
<name>A0A1H9S8G5_9BACI</name>
<keyword evidence="3" id="KW-0547">Nucleotide-binding</keyword>
<dbReference type="InterPro" id="IPR050153">
    <property type="entry name" value="Metal_Ion_Import_ABC"/>
</dbReference>
<dbReference type="SUPFAM" id="SSF52540">
    <property type="entry name" value="P-loop containing nucleoside triphosphate hydrolases"/>
    <property type="match status" value="1"/>
</dbReference>
<dbReference type="EMBL" id="FOGV01000006">
    <property type="protein sequence ID" value="SER81208.1"/>
    <property type="molecule type" value="Genomic_DNA"/>
</dbReference>
<dbReference type="Pfam" id="PF00005">
    <property type="entry name" value="ABC_tran"/>
    <property type="match status" value="1"/>
</dbReference>
<dbReference type="Gene3D" id="3.40.50.300">
    <property type="entry name" value="P-loop containing nucleotide triphosphate hydrolases"/>
    <property type="match status" value="1"/>
</dbReference>
<dbReference type="CDD" id="cd03235">
    <property type="entry name" value="ABC_Metallic_Cations"/>
    <property type="match status" value="1"/>
</dbReference>
<dbReference type="InterPro" id="IPR003439">
    <property type="entry name" value="ABC_transporter-like_ATP-bd"/>
</dbReference>
<keyword evidence="7" id="KW-1185">Reference proteome</keyword>
<proteinExistence type="inferred from homology"/>
<evidence type="ECO:0000256" key="1">
    <source>
        <dbReference type="ARBA" id="ARBA00005417"/>
    </source>
</evidence>
<dbReference type="STRING" id="1464123.SAMN05444126_10687"/>
<keyword evidence="2" id="KW-0813">Transport</keyword>
<dbReference type="Proteomes" id="UP000199318">
    <property type="component" value="Unassembled WGS sequence"/>
</dbReference>
<sequence length="251" mass="28420">MKDIGTVDVANLSVYYHKFSALQNISFSTAEGTIIGVIGPNGAGKSTLMKAMLNLEKSQGTTTFNGRPVSEVRKQIAYVPQRSEIDWDFPVRVEDVVLMGRYMHVPWYKKMSKQDRQTAYEALEKTGMEEFRNRQIGELSGGQQQRVFIARALAQDADYFFLDEPFVGIDMKSEQIIVNLLHDLRRQNKTIFVIHHDLSKVESYFDRLLLLNQRLIAYGTVSEVYEPENLKAAYGGSAAVLNDDNVVVVQS</sequence>
<comment type="caution">
    <text evidence="6">The sequence shown here is derived from an EMBL/GenBank/DDBJ whole genome shotgun (WGS) entry which is preliminary data.</text>
</comment>